<accession>A0A0C5AEN1</accession>
<dbReference type="Gene3D" id="3.90.226.10">
    <property type="entry name" value="2-enoyl-CoA Hydratase, Chain A, domain 1"/>
    <property type="match status" value="1"/>
</dbReference>
<dbReference type="RefSeq" id="YP_009202211.1">
    <property type="nucleotide sequence ID" value="NC_028841.1"/>
</dbReference>
<evidence type="ECO:0000256" key="1">
    <source>
        <dbReference type="ARBA" id="ARBA00007039"/>
    </source>
</evidence>
<evidence type="ECO:0000256" key="3">
    <source>
        <dbReference type="ARBA" id="ARBA00022801"/>
    </source>
</evidence>
<dbReference type="PRINTS" id="PR00127">
    <property type="entry name" value="CLPPROTEASEP"/>
</dbReference>
<dbReference type="GeneID" id="26629183"/>
<reference evidence="5 6" key="1">
    <citation type="journal article" date="2015" name="Genome Announc.">
        <title>Genome Sequences of Six Paenibacillus larvae Siphoviridae Phages.</title>
        <authorList>
            <person name="Carson S."/>
            <person name="Bruff E."/>
            <person name="DeFoor W."/>
            <person name="Dums J."/>
            <person name="Groth A."/>
            <person name="Hatfield T."/>
            <person name="Iyer A."/>
            <person name="Joshi K."/>
            <person name="McAdams S."/>
            <person name="Miles D."/>
            <person name="Miller D."/>
            <person name="Oufkir A."/>
            <person name="Raynor B."/>
            <person name="Riley S."/>
            <person name="Roland S."/>
            <person name="Rozier H."/>
            <person name="Talley S."/>
            <person name="Miller E.S."/>
        </authorList>
    </citation>
    <scope>NUCLEOTIDE SEQUENCE [LARGE SCALE GENOMIC DNA]</scope>
</reference>
<dbReference type="GO" id="GO:0004252">
    <property type="term" value="F:serine-type endopeptidase activity"/>
    <property type="evidence" value="ECO:0007669"/>
    <property type="project" value="InterPro"/>
</dbReference>
<dbReference type="OrthoDB" id="1808at10239"/>
<keyword evidence="6" id="KW-1185">Reference proteome</keyword>
<sequence>MKKFWNMKKTANNNGELTLYGNVSEYSWWGDDITPQQFRDDLYALGDVDDITVRLNSPGGDVFAGLHIYQVLKEHKAKVTVRVEGFAGSIASVIAMAGDQVIMPKGSIMMVHNPWTFTMGEASDLRQTADILDTIRDALVEVYMSKTGLQEEELNSLLDSETWMTSVQAVEKGFADEEEQTMQISACLRGRTAIINGLEMDWSQYAQAPDLPKEERKSTDVLGKVQAVLAMPKQERDKNKEKGSPKSQDMTLDMFAQRHPDLYKAAVQAGIEQERCRIKALDELAAVPSARGVIAKAKYETGVTAQEVAVDILKAEKSRIEEAGNQRLSDSQDSGIQNLLPQDSATGGEAEEVEQKASGLAQAMKKIRGGKRA</sequence>
<dbReference type="GO" id="GO:0004176">
    <property type="term" value="F:ATP-dependent peptidase activity"/>
    <property type="evidence" value="ECO:0007669"/>
    <property type="project" value="InterPro"/>
</dbReference>
<dbReference type="NCBIfam" id="NF045542">
    <property type="entry name" value="Clp_rel_HeadMat"/>
    <property type="match status" value="1"/>
</dbReference>
<comment type="similarity">
    <text evidence="1">Belongs to the peptidase S14 family.</text>
</comment>
<proteinExistence type="inferred from homology"/>
<dbReference type="InterPro" id="IPR023562">
    <property type="entry name" value="ClpP/TepA"/>
</dbReference>
<keyword evidence="2" id="KW-0963">Cytoplasm</keyword>
<dbReference type="GO" id="GO:0009368">
    <property type="term" value="C:endopeptidase Clp complex"/>
    <property type="evidence" value="ECO:0007669"/>
    <property type="project" value="TreeGrafter"/>
</dbReference>
<dbReference type="PANTHER" id="PTHR10381:SF70">
    <property type="entry name" value="ATP-DEPENDENT CLP PROTEASE PROTEOLYTIC SUBUNIT"/>
    <property type="match status" value="1"/>
</dbReference>
<dbReference type="EMBL" id="KP296792">
    <property type="protein sequence ID" value="AJK27729.1"/>
    <property type="molecule type" value="Genomic_DNA"/>
</dbReference>
<dbReference type="InterPro" id="IPR001907">
    <property type="entry name" value="ClpP"/>
</dbReference>
<dbReference type="Proteomes" id="UP000032129">
    <property type="component" value="Segment"/>
</dbReference>
<protein>
    <submittedName>
        <fullName evidence="5">Clp protease-like protein</fullName>
    </submittedName>
</protein>
<dbReference type="KEGG" id="vg:26629183"/>
<feature type="region of interest" description="Disordered" evidence="4">
    <location>
        <begin position="324"/>
        <end position="373"/>
    </location>
</feature>
<organism evidence="5 6">
    <name type="scientific">Bacteriophage Lily</name>
    <dbReference type="NCBI Taxonomy" id="1589751"/>
    <lineage>
        <taxon>Viruses</taxon>
        <taxon>Duplodnaviria</taxon>
        <taxon>Heunggongvirae</taxon>
        <taxon>Uroviricota</taxon>
        <taxon>Caudoviricetes</taxon>
        <taxon>Lilyvirus</taxon>
        <taxon>Lilyvirus lily</taxon>
    </lineage>
</organism>
<keyword evidence="5" id="KW-0645">Protease</keyword>
<gene>
    <name evidence="5" type="ORF">LILY_5</name>
</gene>
<keyword evidence="3" id="KW-0378">Hydrolase</keyword>
<evidence type="ECO:0000313" key="6">
    <source>
        <dbReference type="Proteomes" id="UP000032129"/>
    </source>
</evidence>
<dbReference type="SUPFAM" id="SSF52096">
    <property type="entry name" value="ClpP/crotonase"/>
    <property type="match status" value="1"/>
</dbReference>
<dbReference type="PANTHER" id="PTHR10381">
    <property type="entry name" value="ATP-DEPENDENT CLP PROTEASE PROTEOLYTIC SUBUNIT"/>
    <property type="match status" value="1"/>
</dbReference>
<dbReference type="GO" id="GO:0006515">
    <property type="term" value="P:protein quality control for misfolded or incompletely synthesized proteins"/>
    <property type="evidence" value="ECO:0007669"/>
    <property type="project" value="TreeGrafter"/>
</dbReference>
<feature type="compositionally biased region" description="Polar residues" evidence="4">
    <location>
        <begin position="326"/>
        <end position="345"/>
    </location>
</feature>
<evidence type="ECO:0000313" key="5">
    <source>
        <dbReference type="EMBL" id="AJK27729.1"/>
    </source>
</evidence>
<name>A0A0C5AEN1_9CAUD</name>
<dbReference type="Pfam" id="PF00574">
    <property type="entry name" value="CLP_protease"/>
    <property type="match status" value="1"/>
</dbReference>
<dbReference type="GO" id="GO:0051117">
    <property type="term" value="F:ATPase binding"/>
    <property type="evidence" value="ECO:0007669"/>
    <property type="project" value="TreeGrafter"/>
</dbReference>
<evidence type="ECO:0000256" key="2">
    <source>
        <dbReference type="ARBA" id="ARBA00022490"/>
    </source>
</evidence>
<evidence type="ECO:0000256" key="4">
    <source>
        <dbReference type="SAM" id="MobiDB-lite"/>
    </source>
</evidence>
<dbReference type="CDD" id="cd07016">
    <property type="entry name" value="S14_ClpP_1"/>
    <property type="match status" value="1"/>
</dbReference>
<dbReference type="InterPro" id="IPR029045">
    <property type="entry name" value="ClpP/crotonase-like_dom_sf"/>
</dbReference>